<dbReference type="Proteomes" id="UP000008694">
    <property type="component" value="Unassembled WGS sequence"/>
</dbReference>
<dbReference type="HOGENOM" id="CLU_2309924_0_0_1"/>
<evidence type="ECO:0000313" key="2">
    <source>
        <dbReference type="Proteomes" id="UP000008694"/>
    </source>
</evidence>
<reference evidence="2" key="1">
    <citation type="journal article" date="2011" name="Nat. Genet.">
        <title>The Arabidopsis lyrata genome sequence and the basis of rapid genome size change.</title>
        <authorList>
            <person name="Hu T.T."/>
            <person name="Pattyn P."/>
            <person name="Bakker E.G."/>
            <person name="Cao J."/>
            <person name="Cheng J.-F."/>
            <person name="Clark R.M."/>
            <person name="Fahlgren N."/>
            <person name="Fawcett J.A."/>
            <person name="Grimwood J."/>
            <person name="Gundlach H."/>
            <person name="Haberer G."/>
            <person name="Hollister J.D."/>
            <person name="Ossowski S."/>
            <person name="Ottilar R.P."/>
            <person name="Salamov A.A."/>
            <person name="Schneeberger K."/>
            <person name="Spannagl M."/>
            <person name="Wang X."/>
            <person name="Yang L."/>
            <person name="Nasrallah M.E."/>
            <person name="Bergelson J."/>
            <person name="Carrington J.C."/>
            <person name="Gaut B.S."/>
            <person name="Schmutz J."/>
            <person name="Mayer K.F.X."/>
            <person name="Van de Peer Y."/>
            <person name="Grigoriev I.V."/>
            <person name="Nordborg M."/>
            <person name="Weigel D."/>
            <person name="Guo Y.-L."/>
        </authorList>
    </citation>
    <scope>NUCLEOTIDE SEQUENCE [LARGE SCALE GENOMIC DNA]</scope>
    <source>
        <strain evidence="2">cv. MN47</strain>
    </source>
</reference>
<evidence type="ECO:0000313" key="1">
    <source>
        <dbReference type="EMBL" id="EFH49079.1"/>
    </source>
</evidence>
<dbReference type="STRING" id="81972.D7M3E3"/>
<evidence type="ECO:0008006" key="3">
    <source>
        <dbReference type="Google" id="ProtNLM"/>
    </source>
</evidence>
<gene>
    <name evidence="1" type="ORF">ARALYDRAFT_911934</name>
</gene>
<organism evidence="2">
    <name type="scientific">Arabidopsis lyrata subsp. lyrata</name>
    <name type="common">Lyre-leaved rock-cress</name>
    <dbReference type="NCBI Taxonomy" id="81972"/>
    <lineage>
        <taxon>Eukaryota</taxon>
        <taxon>Viridiplantae</taxon>
        <taxon>Streptophyta</taxon>
        <taxon>Embryophyta</taxon>
        <taxon>Tracheophyta</taxon>
        <taxon>Spermatophyta</taxon>
        <taxon>Magnoliopsida</taxon>
        <taxon>eudicotyledons</taxon>
        <taxon>Gunneridae</taxon>
        <taxon>Pentapetalae</taxon>
        <taxon>rosids</taxon>
        <taxon>malvids</taxon>
        <taxon>Brassicales</taxon>
        <taxon>Brassicaceae</taxon>
        <taxon>Camelineae</taxon>
        <taxon>Arabidopsis</taxon>
    </lineage>
</organism>
<name>D7M3E3_ARALL</name>
<sequence length="100" mass="11643">MRQWPESFLRVLGDRCRESPLETLILRDCYSLQEGEVVKFLNSVIAGNFKSIRYIDVSSNNCLASNGSRRTSLPNFPLETLKKKRWDVTFVGDFPLRPRY</sequence>
<protein>
    <recommendedName>
        <fullName evidence="3">FBD domain-containing protein</fullName>
    </recommendedName>
</protein>
<proteinExistence type="predicted"/>
<keyword evidence="2" id="KW-1185">Reference proteome</keyword>
<dbReference type="AlphaFoldDB" id="D7M3E3"/>
<dbReference type="Gramene" id="scaffold_603991.1">
    <property type="protein sequence ID" value="scaffold_603991.1"/>
    <property type="gene ID" value="scaffold_603991.1"/>
</dbReference>
<dbReference type="EMBL" id="GL348718">
    <property type="protein sequence ID" value="EFH49079.1"/>
    <property type="molecule type" value="Genomic_DNA"/>
</dbReference>
<accession>D7M3E3</accession>